<dbReference type="InterPro" id="IPR000073">
    <property type="entry name" value="AB_hydrolase_1"/>
</dbReference>
<evidence type="ECO:0000313" key="4">
    <source>
        <dbReference type="EMBL" id="PLR06521.1"/>
    </source>
</evidence>
<dbReference type="RefSeq" id="WP_101715699.1">
    <property type="nucleotide sequence ID" value="NZ_CP026100.1"/>
</dbReference>
<reference evidence="4 5" key="1">
    <citation type="submission" date="2017-12" db="EMBL/GenBank/DDBJ databases">
        <title>The genome sequence of Caulobacter flavus CGMCC1 15093.</title>
        <authorList>
            <person name="Gao J."/>
            <person name="Mao X."/>
            <person name="Sun J."/>
        </authorList>
    </citation>
    <scope>NUCLEOTIDE SEQUENCE [LARGE SCALE GENOMIC DNA]</scope>
    <source>
        <strain evidence="4 5">CGMCC1 15093</strain>
    </source>
</reference>
<dbReference type="AlphaFoldDB" id="A0A2N5CLD6"/>
<protein>
    <submittedName>
        <fullName evidence="4">Alpha/beta hydrolase</fullName>
    </submittedName>
</protein>
<dbReference type="EMBL" id="PJRQ01000052">
    <property type="protein sequence ID" value="PLR06521.1"/>
    <property type="molecule type" value="Genomic_DNA"/>
</dbReference>
<dbReference type="OrthoDB" id="9785847at2"/>
<dbReference type="PANTHER" id="PTHR43798:SF31">
    <property type="entry name" value="AB HYDROLASE SUPERFAMILY PROTEIN YCLE"/>
    <property type="match status" value="1"/>
</dbReference>
<keyword evidence="6" id="KW-1185">Reference proteome</keyword>
<dbReference type="SUPFAM" id="SSF53474">
    <property type="entry name" value="alpha/beta-Hydrolases"/>
    <property type="match status" value="1"/>
</dbReference>
<dbReference type="KEGG" id="cfh:C1707_20010"/>
<sequence>MPFATNRGQKIHYTVEGKGPLVVLQHGLFMDAESWRANGFVAALSERFTVASVDSLGHGLSDKPADPALYAQAQRAGDIVAVLDALGAEKAHLIGYSMGGWMAVGVARHHPERLASLTIGGWDLAGGVPKGPAGPIRFDIFWGFSQQVAPALVGWVTPGILPAMQACFEALATLEGAPGAVLGAGVPVLLWDGTADPYHGPSQAFAAANGLPFLSTPGDHLQAIMAPEPSVVAEIAAFLARA</sequence>
<accession>A0A2N5CLD6</accession>
<dbReference type="InterPro" id="IPR029058">
    <property type="entry name" value="AB_hydrolase_fold"/>
</dbReference>
<organism evidence="4 5">
    <name type="scientific">Caulobacter flavus</name>
    <dbReference type="NCBI Taxonomy" id="1679497"/>
    <lineage>
        <taxon>Bacteria</taxon>
        <taxon>Pseudomonadati</taxon>
        <taxon>Pseudomonadota</taxon>
        <taxon>Alphaproteobacteria</taxon>
        <taxon>Caulobacterales</taxon>
        <taxon>Caulobacteraceae</taxon>
        <taxon>Caulobacter</taxon>
    </lineage>
</organism>
<dbReference type="Gene3D" id="3.40.50.1820">
    <property type="entry name" value="alpha/beta hydrolase"/>
    <property type="match status" value="1"/>
</dbReference>
<dbReference type="GO" id="GO:0016787">
    <property type="term" value="F:hydrolase activity"/>
    <property type="evidence" value="ECO:0007669"/>
    <property type="project" value="UniProtKB-KW"/>
</dbReference>
<dbReference type="EMBL" id="CP026100">
    <property type="protein sequence ID" value="AYV48361.1"/>
    <property type="molecule type" value="Genomic_DNA"/>
</dbReference>
<evidence type="ECO:0000256" key="1">
    <source>
        <dbReference type="ARBA" id="ARBA00022801"/>
    </source>
</evidence>
<dbReference type="Proteomes" id="UP000281192">
    <property type="component" value="Chromosome"/>
</dbReference>
<dbReference type="Proteomes" id="UP000234483">
    <property type="component" value="Unassembled WGS sequence"/>
</dbReference>
<dbReference type="InterPro" id="IPR050266">
    <property type="entry name" value="AB_hydrolase_sf"/>
</dbReference>
<proteinExistence type="predicted"/>
<dbReference type="GO" id="GO:0016020">
    <property type="term" value="C:membrane"/>
    <property type="evidence" value="ECO:0007669"/>
    <property type="project" value="TreeGrafter"/>
</dbReference>
<dbReference type="PANTHER" id="PTHR43798">
    <property type="entry name" value="MONOACYLGLYCEROL LIPASE"/>
    <property type="match status" value="1"/>
</dbReference>
<dbReference type="Pfam" id="PF00561">
    <property type="entry name" value="Abhydrolase_1"/>
    <property type="match status" value="1"/>
</dbReference>
<keyword evidence="1 4" id="KW-0378">Hydrolase</keyword>
<evidence type="ECO:0000313" key="5">
    <source>
        <dbReference type="Proteomes" id="UP000234483"/>
    </source>
</evidence>
<name>A0A2N5CLD6_9CAUL</name>
<feature type="domain" description="AB hydrolase-1" evidence="2">
    <location>
        <begin position="20"/>
        <end position="119"/>
    </location>
</feature>
<dbReference type="PRINTS" id="PR00111">
    <property type="entry name" value="ABHYDROLASE"/>
</dbReference>
<reference evidence="3 6" key="2">
    <citation type="submission" date="2018-01" db="EMBL/GenBank/DDBJ databases">
        <title>Complete genome sequence of Caulobacter flavus RHGG3.</title>
        <authorList>
            <person name="Yang E."/>
        </authorList>
    </citation>
    <scope>NUCLEOTIDE SEQUENCE [LARGE SCALE GENOMIC DNA]</scope>
    <source>
        <strain evidence="3 6">RHGG3</strain>
    </source>
</reference>
<evidence type="ECO:0000313" key="3">
    <source>
        <dbReference type="EMBL" id="AYV48361.1"/>
    </source>
</evidence>
<evidence type="ECO:0000313" key="6">
    <source>
        <dbReference type="Proteomes" id="UP000281192"/>
    </source>
</evidence>
<gene>
    <name evidence="3" type="ORF">C1707_20010</name>
    <name evidence="4" type="ORF">CFHF_25380</name>
</gene>
<evidence type="ECO:0000259" key="2">
    <source>
        <dbReference type="Pfam" id="PF00561"/>
    </source>
</evidence>